<keyword evidence="1" id="KW-0696">RNA-directed RNA polymerase</keyword>
<keyword evidence="5" id="KW-0547">Nucleotide-binding</keyword>
<dbReference type="GO" id="GO:0039694">
    <property type="term" value="P:viral RNA genome replication"/>
    <property type="evidence" value="ECO:0007669"/>
    <property type="project" value="InterPro"/>
</dbReference>
<dbReference type="SUPFAM" id="SSF56672">
    <property type="entry name" value="DNA/RNA polymerases"/>
    <property type="match status" value="1"/>
</dbReference>
<proteinExistence type="predicted"/>
<dbReference type="GO" id="GO:0033644">
    <property type="term" value="C:host cell membrane"/>
    <property type="evidence" value="ECO:0007669"/>
    <property type="project" value="UniProtKB-SubCell"/>
</dbReference>
<evidence type="ECO:0000256" key="8">
    <source>
        <dbReference type="ARBA" id="ARBA00022840"/>
    </source>
</evidence>
<evidence type="ECO:0000256" key="1">
    <source>
        <dbReference type="ARBA" id="ARBA00022484"/>
    </source>
</evidence>
<feature type="domain" description="RdRp catalytic" evidence="10">
    <location>
        <begin position="757"/>
        <end position="888"/>
    </location>
</feature>
<dbReference type="EMBL" id="MT482492">
    <property type="protein sequence ID" value="QKW94213.1"/>
    <property type="molecule type" value="Genomic_RNA"/>
</dbReference>
<evidence type="ECO:0000256" key="4">
    <source>
        <dbReference type="ARBA" id="ARBA00022695"/>
    </source>
</evidence>
<keyword evidence="6" id="KW-0378">Hydrolase</keyword>
<dbReference type="Gene3D" id="1.20.960.20">
    <property type="match status" value="1"/>
</dbReference>
<organism evidence="12">
    <name type="scientific">PNG bee virus 10</name>
    <dbReference type="NCBI Taxonomy" id="2746865"/>
    <lineage>
        <taxon>Viruses</taxon>
        <taxon>Riboviria</taxon>
        <taxon>Orthornavirae</taxon>
        <taxon>Pisuviricota</taxon>
        <taxon>Pisoniviricetes</taxon>
        <taxon>Picornavirales</taxon>
        <taxon>Iflaviridae</taxon>
    </lineage>
</organism>
<dbReference type="InterPro" id="IPR043504">
    <property type="entry name" value="Peptidase_S1_PA_chymotrypsin"/>
</dbReference>
<dbReference type="InterPro" id="IPR009003">
    <property type="entry name" value="Peptidase_S1_PA"/>
</dbReference>
<evidence type="ECO:0000256" key="5">
    <source>
        <dbReference type="ARBA" id="ARBA00022741"/>
    </source>
</evidence>
<dbReference type="SUPFAM" id="SSF50494">
    <property type="entry name" value="Trypsin-like serine proteases"/>
    <property type="match status" value="1"/>
</dbReference>
<name>A0A7D5BEW9_9VIRU</name>
<feature type="domain" description="Peptidase C3" evidence="11">
    <location>
        <begin position="253"/>
        <end position="468"/>
    </location>
</feature>
<accession>A0A7D5BEW9</accession>
<evidence type="ECO:0000256" key="7">
    <source>
        <dbReference type="ARBA" id="ARBA00022807"/>
    </source>
</evidence>
<dbReference type="GO" id="GO:0003723">
    <property type="term" value="F:RNA binding"/>
    <property type="evidence" value="ECO:0007669"/>
    <property type="project" value="InterPro"/>
</dbReference>
<dbReference type="GO" id="GO:0004386">
    <property type="term" value="F:helicase activity"/>
    <property type="evidence" value="ECO:0007669"/>
    <property type="project" value="UniProtKB-KW"/>
</dbReference>
<evidence type="ECO:0000256" key="9">
    <source>
        <dbReference type="ARBA" id="ARBA00022953"/>
    </source>
</evidence>
<dbReference type="InterPro" id="IPR044067">
    <property type="entry name" value="PCV_3C_PRO"/>
</dbReference>
<keyword evidence="4" id="KW-0548">Nucleotidyltransferase</keyword>
<dbReference type="Gene3D" id="2.40.10.10">
    <property type="entry name" value="Trypsin-like serine proteases"/>
    <property type="match status" value="1"/>
</dbReference>
<dbReference type="CDD" id="cd23169">
    <property type="entry name" value="ps-ssRNAv-Picornavirales"/>
    <property type="match status" value="1"/>
</dbReference>
<evidence type="ECO:0000259" key="11">
    <source>
        <dbReference type="PROSITE" id="PS51874"/>
    </source>
</evidence>
<keyword evidence="3" id="KW-0808">Transferase</keyword>
<keyword evidence="8" id="KW-0067">ATP-binding</keyword>
<dbReference type="InterPro" id="IPR001205">
    <property type="entry name" value="RNA-dir_pol_C"/>
</dbReference>
<evidence type="ECO:0000256" key="6">
    <source>
        <dbReference type="ARBA" id="ARBA00022801"/>
    </source>
</evidence>
<dbReference type="GO" id="GO:0003968">
    <property type="term" value="F:RNA-directed RNA polymerase activity"/>
    <property type="evidence" value="ECO:0007669"/>
    <property type="project" value="UniProtKB-KW"/>
</dbReference>
<evidence type="ECO:0000259" key="10">
    <source>
        <dbReference type="PROSITE" id="PS50507"/>
    </source>
</evidence>
<dbReference type="InterPro" id="IPR043502">
    <property type="entry name" value="DNA/RNA_pol_sf"/>
</dbReference>
<dbReference type="PROSITE" id="PS51874">
    <property type="entry name" value="PCV_3C_PRO"/>
    <property type="match status" value="1"/>
</dbReference>
<protein>
    <submittedName>
        <fullName evidence="12">Non-structural polyprotein</fullName>
    </submittedName>
</protein>
<dbReference type="GO" id="GO:0006508">
    <property type="term" value="P:proteolysis"/>
    <property type="evidence" value="ECO:0007669"/>
    <property type="project" value="UniProtKB-KW"/>
</dbReference>
<dbReference type="InterPro" id="IPR043128">
    <property type="entry name" value="Rev_trsase/Diguanyl_cyclase"/>
</dbReference>
<dbReference type="PROSITE" id="PS50507">
    <property type="entry name" value="RDRP_SSRNA_POS"/>
    <property type="match status" value="1"/>
</dbReference>
<dbReference type="GO" id="GO:0004197">
    <property type="term" value="F:cysteine-type endopeptidase activity"/>
    <property type="evidence" value="ECO:0007669"/>
    <property type="project" value="InterPro"/>
</dbReference>
<evidence type="ECO:0000313" key="12">
    <source>
        <dbReference type="EMBL" id="QKW94213.1"/>
    </source>
</evidence>
<dbReference type="Pfam" id="PF00680">
    <property type="entry name" value="RdRP_1"/>
    <property type="match status" value="1"/>
</dbReference>
<keyword evidence="7" id="KW-0788">Thiol protease</keyword>
<keyword evidence="9" id="KW-0693">Viral RNA replication</keyword>
<dbReference type="InterPro" id="IPR007094">
    <property type="entry name" value="RNA-dir_pol_PSvirus"/>
</dbReference>
<dbReference type="Gene3D" id="3.30.70.270">
    <property type="match status" value="1"/>
</dbReference>
<dbReference type="GO" id="GO:0005524">
    <property type="term" value="F:ATP binding"/>
    <property type="evidence" value="ECO:0007669"/>
    <property type="project" value="UniProtKB-KW"/>
</dbReference>
<dbReference type="GO" id="GO:0006351">
    <property type="term" value="P:DNA-templated transcription"/>
    <property type="evidence" value="ECO:0007669"/>
    <property type="project" value="InterPro"/>
</dbReference>
<reference evidence="12" key="1">
    <citation type="journal article" date="2020" name="Viruses">
        <title>Tolerance of Honey Bees to Varroa Mite in the Absence of Deformed Wing Virus.</title>
        <authorList>
            <person name="Roberts J.M.K."/>
            <person name="Simbiken N."/>
            <person name="Dale C."/>
            <person name="Armstrong J."/>
            <person name="Anderson D.L."/>
        </authorList>
    </citation>
    <scope>NUCLEOTIDE SEQUENCE</scope>
    <source>
        <strain evidence="12">PNGBV/10</strain>
    </source>
</reference>
<keyword evidence="2" id="KW-0645">Protease</keyword>
<evidence type="ECO:0000256" key="3">
    <source>
        <dbReference type="ARBA" id="ARBA00022679"/>
    </source>
</evidence>
<evidence type="ECO:0000256" key="2">
    <source>
        <dbReference type="ARBA" id="ARBA00022670"/>
    </source>
</evidence>
<sequence>MDEQPSTSRAGTSPKIQMDPVILIPERKSWTSVRTPAKATEFTPLFDFNESAFQSDWANPKESAVIRGSADTCVHVLLEKYIKTAQFENGNFLISDGGNVIRIPWERCMGYCSLGGLDGAGINHRRDVLKISHSLNGKAWGKVYASTFTQPGFMDTAHLHYPSYSRPNYLVDPNEPQLTTEAVKWYGPPTLMSILKGAGIVLGTLGALKGVHMLYRYFQEAEPQLIASGSDYVQRFSSKNIRHVRKPGVVVQGAAIEGILPRIRDNYFVIKVSDRGGNTLRQLCGLGIYQRIGIMPKHYLQYLRTEYDPEKHTLQVGRAIVPEHAVGYTFSELDFLASEQADLCVFYAPTSTNMYKDIRKYFGTIDDLTRPMSSDGIVLQCPTRNAREVIARQITIRGYRKMQHVKQLDGSLETTYDNLLYNFSLPGACGSAVMCENHTRPIRGLHIAGSGDISTGNGYAAIVTREDLMAIPPAHNTVYVQGVEEKFDNVDDIRTTLPADSKVNYCGTLPPNEIPFTPTKTSLRPSLIADRVDWKTTKAPAILSNRDPRYTHEVSPLIAGCAKHGYLTTDFKTDDLEEVCEIRGAELLECPPLIAKPCRLSPSDAICGLQQPYYESLNIATSAGWPYCTHNGRTTKKDWLIVERNAQEEMIHADLDPLVEERLAENEALRRSGIVPQTIFVDTLKDEKKPLSKINKLGSTRVFCASPLDFTIAMRQNMLHFTAAYTRYRTQLKHSVGISMHGREVTALVSDLLQVGPHIITLDYSNFGPGFNASVAGCIKHTINNWLTSYVQDVDPVELEVLVEENINSHHAIHSTVYQQKGGSPSGSPLTVVINSEVNIMYIMLAWINIVPVPPDSSRWREFDENVCLRVYGDDLIMSVSDKYIDVFNGVSITNFFKKHGIVATDALKTGDIKPHTNIFDASYLKHTFDAHPTRRGEWIAKLDKESVLDTALWIQNSINMKEATSLNAEAAVRNAYGHGPDFFNEIRDKINTALISIKAPIIKLTWKEMDNQIYSII</sequence>